<organism evidence="1 2">
    <name type="scientific">bacterium (Candidatus Blackallbacteria) CG17_big_fil_post_rev_8_21_14_2_50_48_46</name>
    <dbReference type="NCBI Taxonomy" id="2014261"/>
    <lineage>
        <taxon>Bacteria</taxon>
        <taxon>Candidatus Blackallbacteria</taxon>
    </lineage>
</organism>
<evidence type="ECO:0000313" key="2">
    <source>
        <dbReference type="Proteomes" id="UP000231019"/>
    </source>
</evidence>
<comment type="caution">
    <text evidence="1">The sequence shown here is derived from an EMBL/GenBank/DDBJ whole genome shotgun (WGS) entry which is preliminary data.</text>
</comment>
<proteinExistence type="predicted"/>
<sequence length="143" mass="15553">MCNDFYSLIRKLGLLLCMLAYVIIPHQGDFLDSISLSTSLPNQSALVEAQQQSLTPFQAVLRGLKITPESGGHAHTLANQGISHPESFVTAQTPEFKTIQVITQEVNTAVRISFPQAPLPVYQESHPLPPPLSAHIASTVLLI</sequence>
<gene>
    <name evidence="1" type="ORF">COW36_22105</name>
</gene>
<evidence type="ECO:0000313" key="1">
    <source>
        <dbReference type="EMBL" id="PIW14312.1"/>
    </source>
</evidence>
<dbReference type="Proteomes" id="UP000231019">
    <property type="component" value="Unassembled WGS sequence"/>
</dbReference>
<protein>
    <submittedName>
        <fullName evidence="1">Uncharacterized protein</fullName>
    </submittedName>
</protein>
<name>A0A2M7FYI5_9BACT</name>
<reference evidence="1 2" key="1">
    <citation type="submission" date="2017-09" db="EMBL/GenBank/DDBJ databases">
        <title>Depth-based differentiation of microbial function through sediment-hosted aquifers and enrichment of novel symbionts in the deep terrestrial subsurface.</title>
        <authorList>
            <person name="Probst A.J."/>
            <person name="Ladd B."/>
            <person name="Jarett J.K."/>
            <person name="Geller-Mcgrath D.E."/>
            <person name="Sieber C.M."/>
            <person name="Emerson J.B."/>
            <person name="Anantharaman K."/>
            <person name="Thomas B.C."/>
            <person name="Malmstrom R."/>
            <person name="Stieglmeier M."/>
            <person name="Klingl A."/>
            <person name="Woyke T."/>
            <person name="Ryan C.M."/>
            <person name="Banfield J.F."/>
        </authorList>
    </citation>
    <scope>NUCLEOTIDE SEQUENCE [LARGE SCALE GENOMIC DNA]</scope>
    <source>
        <strain evidence="1">CG17_big_fil_post_rev_8_21_14_2_50_48_46</strain>
    </source>
</reference>
<dbReference type="AlphaFoldDB" id="A0A2M7FYI5"/>
<accession>A0A2M7FYI5</accession>
<dbReference type="EMBL" id="PFFQ01000061">
    <property type="protein sequence ID" value="PIW14312.1"/>
    <property type="molecule type" value="Genomic_DNA"/>
</dbReference>